<name>A0ABV4U9X9_9BACT</name>
<keyword evidence="2" id="KW-1185">Reference proteome</keyword>
<protein>
    <submittedName>
        <fullName evidence="1">PqqD family protein</fullName>
    </submittedName>
</protein>
<proteinExistence type="predicted"/>
<dbReference type="Proteomes" id="UP001575105">
    <property type="component" value="Unassembled WGS sequence"/>
</dbReference>
<evidence type="ECO:0000313" key="1">
    <source>
        <dbReference type="EMBL" id="MFA9480410.1"/>
    </source>
</evidence>
<dbReference type="InterPro" id="IPR041881">
    <property type="entry name" value="PqqD_sf"/>
</dbReference>
<accession>A0ABV4U9X9</accession>
<organism evidence="1 2">
    <name type="scientific">Natronomicrosphaera hydrolytica</name>
    <dbReference type="NCBI Taxonomy" id="3242702"/>
    <lineage>
        <taxon>Bacteria</taxon>
        <taxon>Pseudomonadati</taxon>
        <taxon>Planctomycetota</taxon>
        <taxon>Phycisphaerae</taxon>
        <taxon>Phycisphaerales</taxon>
        <taxon>Phycisphaeraceae</taxon>
        <taxon>Natronomicrosphaera</taxon>
    </lineage>
</organism>
<dbReference type="Gene3D" id="1.10.10.1150">
    <property type="entry name" value="Coenzyme PQQ synthesis protein D (PqqD)"/>
    <property type="match status" value="1"/>
</dbReference>
<dbReference type="InterPro" id="IPR008792">
    <property type="entry name" value="PQQD"/>
</dbReference>
<dbReference type="EMBL" id="JBGUBD010000021">
    <property type="protein sequence ID" value="MFA9480410.1"/>
    <property type="molecule type" value="Genomic_DNA"/>
</dbReference>
<dbReference type="Pfam" id="PF05402">
    <property type="entry name" value="PqqD"/>
    <property type="match status" value="1"/>
</dbReference>
<dbReference type="RefSeq" id="WP_425347331.1">
    <property type="nucleotide sequence ID" value="NZ_JBGUBD010000021.1"/>
</dbReference>
<evidence type="ECO:0000313" key="2">
    <source>
        <dbReference type="Proteomes" id="UP001575105"/>
    </source>
</evidence>
<sequence length="139" mass="15906">MSQRPPRMTNEMLLDAIPVVNQAVKARQHGKAMELIVPLRQTWWMGPPLSWVFPFREERRIALDAVGQEVWRSCNGRRTTEQIIERFANKYNVRFHDARLAVTQFLRSLLERNLVALVLPEQDSGQPSAGPGQVTASDN</sequence>
<gene>
    <name evidence="1" type="ORF">ACERK3_19245</name>
</gene>
<reference evidence="1 2" key="1">
    <citation type="submission" date="2024-08" db="EMBL/GenBank/DDBJ databases">
        <title>Whole-genome sequencing of halo(alkali)philic microorganisms from hypersaline lakes.</title>
        <authorList>
            <person name="Sorokin D.Y."/>
            <person name="Merkel A.Y."/>
            <person name="Messina E."/>
            <person name="Yakimov M."/>
        </authorList>
    </citation>
    <scope>NUCLEOTIDE SEQUENCE [LARGE SCALE GENOMIC DNA]</scope>
    <source>
        <strain evidence="1 2">AB-hyl4</strain>
    </source>
</reference>
<comment type="caution">
    <text evidence="1">The sequence shown here is derived from an EMBL/GenBank/DDBJ whole genome shotgun (WGS) entry which is preliminary data.</text>
</comment>